<dbReference type="GO" id="GO:0000150">
    <property type="term" value="F:DNA strand exchange activity"/>
    <property type="evidence" value="ECO:0007669"/>
    <property type="project" value="InterPro"/>
</dbReference>
<dbReference type="RefSeq" id="WP_087194558.1">
    <property type="nucleotide sequence ID" value="NZ_WPOC01000037.1"/>
</dbReference>
<proteinExistence type="predicted"/>
<keyword evidence="4" id="KW-1185">Reference proteome</keyword>
<dbReference type="InterPro" id="IPR038109">
    <property type="entry name" value="DNA_bind_recomb_sf"/>
</dbReference>
<feature type="domain" description="Recombinase" evidence="2">
    <location>
        <begin position="162"/>
        <end position="279"/>
    </location>
</feature>
<dbReference type="Gene3D" id="3.40.50.1390">
    <property type="entry name" value="Resolvase, N-terminal catalytic domain"/>
    <property type="match status" value="1"/>
</dbReference>
<dbReference type="InterPro" id="IPR006119">
    <property type="entry name" value="Resolv_N"/>
</dbReference>
<protein>
    <submittedName>
        <fullName evidence="3">Recombinase family protein</fullName>
    </submittedName>
</protein>
<evidence type="ECO:0000256" key="1">
    <source>
        <dbReference type="SAM" id="Coils"/>
    </source>
</evidence>
<feature type="coiled-coil region" evidence="1">
    <location>
        <begin position="435"/>
        <end position="469"/>
    </location>
</feature>
<dbReference type="Pfam" id="PF00239">
    <property type="entry name" value="Resolvase"/>
    <property type="match status" value="1"/>
</dbReference>
<dbReference type="GO" id="GO:0003677">
    <property type="term" value="F:DNA binding"/>
    <property type="evidence" value="ECO:0007669"/>
    <property type="project" value="InterPro"/>
</dbReference>
<dbReference type="Pfam" id="PF13408">
    <property type="entry name" value="Zn_ribbon_recom"/>
    <property type="match status" value="1"/>
</dbReference>
<dbReference type="InterPro" id="IPR025827">
    <property type="entry name" value="Zn_ribbon_recom_dom"/>
</dbReference>
<dbReference type="AlphaFoldDB" id="A0A6N8IL22"/>
<sequence>MKRVYCLYRVSTKGQVEKDDIPMQKQACHEFVAEQSDWHIEKEFSEKGVSGFKIAAKDRDAIQDLQKAAVEKKFDVLLVFMFDRIGRKEDETPFVVEWFVRQGVEVWSVKEGQQRFDTHVDKLLNYIRFWQASGESIKTSIRTRTRMEQLVKEGHFKGGTAPYGYRLVHKGRVNKRGHEVFDLEIDEYESTVVRRIFHLHTAYGMGPQTLSRRLTEDGVLNRAGRNFVAPSIRNILTNPIYKGVLRFGETLSEPFEHLKIIDDETFRLSQELMEQRSRNREELRRVPRRLAKNCLLVGNIFCGHCGGRLVTSTAGTRYQRANGEEVYRRWWRYLCYNRVRHKGECCGQTGYSAERIDEAVRESIRKLLDGLKKIPMQTVVERRYGLAVDDLEKRLNEARRIEAKSERGIKALKAELAPALMGESKFDPDLLGDAIQAAQVELDEARRLVNNLENELADTETIIRTLERQHSRLVSLSELFDGCDLDAQRMVISQLVDGVYVSSGYQIELRLNVTLEQYVECMDEARAGGEKTTMVLTA</sequence>
<dbReference type="SMART" id="SM00857">
    <property type="entry name" value="Resolvase"/>
    <property type="match status" value="1"/>
</dbReference>
<evidence type="ECO:0000259" key="2">
    <source>
        <dbReference type="PROSITE" id="PS51737"/>
    </source>
</evidence>
<keyword evidence="1" id="KW-0175">Coiled coil</keyword>
<dbReference type="Gene3D" id="3.90.1750.20">
    <property type="entry name" value="Putative Large Serine Recombinase, Chain B, Domain 2"/>
    <property type="match status" value="1"/>
</dbReference>
<organism evidence="3 4">
    <name type="scientific">Gordonibacter urolithinfaciens</name>
    <dbReference type="NCBI Taxonomy" id="1335613"/>
    <lineage>
        <taxon>Bacteria</taxon>
        <taxon>Bacillati</taxon>
        <taxon>Actinomycetota</taxon>
        <taxon>Coriobacteriia</taxon>
        <taxon>Eggerthellales</taxon>
        <taxon>Eggerthellaceae</taxon>
        <taxon>Gordonibacter</taxon>
    </lineage>
</organism>
<dbReference type="SUPFAM" id="SSF53041">
    <property type="entry name" value="Resolvase-like"/>
    <property type="match status" value="1"/>
</dbReference>
<gene>
    <name evidence="3" type="ORF">GO738_14870</name>
</gene>
<evidence type="ECO:0000313" key="3">
    <source>
        <dbReference type="EMBL" id="MVN16604.1"/>
    </source>
</evidence>
<dbReference type="InterPro" id="IPR036162">
    <property type="entry name" value="Resolvase-like_N_sf"/>
</dbReference>
<dbReference type="PANTHER" id="PTHR30461">
    <property type="entry name" value="DNA-INVERTASE FROM LAMBDOID PROPHAGE"/>
    <property type="match status" value="1"/>
</dbReference>
<accession>A0A6N8IL22</accession>
<dbReference type="InterPro" id="IPR011109">
    <property type="entry name" value="DNA_bind_recombinase_dom"/>
</dbReference>
<dbReference type="Pfam" id="PF07508">
    <property type="entry name" value="Recombinase"/>
    <property type="match status" value="1"/>
</dbReference>
<name>A0A6N8IL22_9ACTN</name>
<reference evidence="3 4" key="1">
    <citation type="submission" date="2019-11" db="EMBL/GenBank/DDBJ databases">
        <title>Whole genome shotgun sequencing (WGS) data from Adlercreutzia equolifaciens ResAG-91, Eggerthella lenta MRI-F36, MRI-F37, MRI-F40, ResAG-49, ResAG-88, ResAG-121, ResAG-145, and Gordonibacter sp. ResAG-5, ResAG-26, ResAG-43, ResAG-50, ResAG-59.</title>
        <authorList>
            <person name="Stoll D.A."/>
            <person name="Danylec N."/>
            <person name="Franz C.M.A.P."/>
            <person name="Huch M."/>
        </authorList>
    </citation>
    <scope>NUCLEOTIDE SEQUENCE [LARGE SCALE GENOMIC DNA]</scope>
    <source>
        <strain evidence="3 4">ResAG-59</strain>
    </source>
</reference>
<dbReference type="CDD" id="cd00338">
    <property type="entry name" value="Ser_Recombinase"/>
    <property type="match status" value="1"/>
</dbReference>
<evidence type="ECO:0000313" key="4">
    <source>
        <dbReference type="Proteomes" id="UP000468327"/>
    </source>
</evidence>
<dbReference type="InterPro" id="IPR050639">
    <property type="entry name" value="SSR_resolvase"/>
</dbReference>
<dbReference type="EMBL" id="WPOC01000037">
    <property type="protein sequence ID" value="MVN16604.1"/>
    <property type="molecule type" value="Genomic_DNA"/>
</dbReference>
<dbReference type="PROSITE" id="PS51737">
    <property type="entry name" value="RECOMBINASE_DNA_BIND"/>
    <property type="match status" value="1"/>
</dbReference>
<dbReference type="PANTHER" id="PTHR30461:SF23">
    <property type="entry name" value="DNA RECOMBINASE-RELATED"/>
    <property type="match status" value="1"/>
</dbReference>
<comment type="caution">
    <text evidence="3">The sequence shown here is derived from an EMBL/GenBank/DDBJ whole genome shotgun (WGS) entry which is preliminary data.</text>
</comment>
<dbReference type="Proteomes" id="UP000468327">
    <property type="component" value="Unassembled WGS sequence"/>
</dbReference>